<feature type="domain" description="Response regulatory" evidence="11">
    <location>
        <begin position="818"/>
        <end position="934"/>
    </location>
</feature>
<dbReference type="CDD" id="cd00082">
    <property type="entry name" value="HisKA"/>
    <property type="match status" value="1"/>
</dbReference>
<dbReference type="PANTHER" id="PTHR43065:SF46">
    <property type="entry name" value="C4-DICARBOXYLATE TRANSPORT SENSOR PROTEIN DCTB"/>
    <property type="match status" value="1"/>
</dbReference>
<dbReference type="SUPFAM" id="SSF52172">
    <property type="entry name" value="CheY-like"/>
    <property type="match status" value="1"/>
</dbReference>
<dbReference type="NCBIfam" id="TIGR00229">
    <property type="entry name" value="sensory_box"/>
    <property type="match status" value="2"/>
</dbReference>
<dbReference type="InterPro" id="IPR000700">
    <property type="entry name" value="PAS-assoc_C"/>
</dbReference>
<dbReference type="Pfam" id="PF00512">
    <property type="entry name" value="HisKA"/>
    <property type="match status" value="1"/>
</dbReference>
<keyword evidence="6" id="KW-0418">Kinase</keyword>
<evidence type="ECO:0000259" key="11">
    <source>
        <dbReference type="PROSITE" id="PS50110"/>
    </source>
</evidence>
<accession>A0A8J7F886</accession>
<organism evidence="14 15">
    <name type="scientific">Plectonema cf. radiosum LEGE 06105</name>
    <dbReference type="NCBI Taxonomy" id="945769"/>
    <lineage>
        <taxon>Bacteria</taxon>
        <taxon>Bacillati</taxon>
        <taxon>Cyanobacteriota</taxon>
        <taxon>Cyanophyceae</taxon>
        <taxon>Oscillatoriophycideae</taxon>
        <taxon>Oscillatoriales</taxon>
        <taxon>Microcoleaceae</taxon>
        <taxon>Plectonema</taxon>
    </lineage>
</organism>
<dbReference type="Gene3D" id="1.10.287.130">
    <property type="match status" value="1"/>
</dbReference>
<dbReference type="InterPro" id="IPR011006">
    <property type="entry name" value="CheY-like_superfamily"/>
</dbReference>
<proteinExistence type="predicted"/>
<dbReference type="PROSITE" id="PS50113">
    <property type="entry name" value="PAC"/>
    <property type="match status" value="1"/>
</dbReference>
<dbReference type="PROSITE" id="PS50110">
    <property type="entry name" value="RESPONSE_REGULATORY"/>
    <property type="match status" value="1"/>
</dbReference>
<dbReference type="AlphaFoldDB" id="A0A8J7F886"/>
<dbReference type="EMBL" id="JADEWL010000134">
    <property type="protein sequence ID" value="MBE9216035.1"/>
    <property type="molecule type" value="Genomic_DNA"/>
</dbReference>
<evidence type="ECO:0000256" key="8">
    <source>
        <dbReference type="ARBA" id="ARBA00023012"/>
    </source>
</evidence>
<evidence type="ECO:0000313" key="14">
    <source>
        <dbReference type="EMBL" id="MBE9216035.1"/>
    </source>
</evidence>
<keyword evidence="4" id="KW-0808">Transferase</keyword>
<dbReference type="Pfam" id="PF01590">
    <property type="entry name" value="GAF"/>
    <property type="match status" value="1"/>
</dbReference>
<dbReference type="SUPFAM" id="SSF55781">
    <property type="entry name" value="GAF domain-like"/>
    <property type="match status" value="1"/>
</dbReference>
<feature type="modified residue" description="4-aspartylphosphate" evidence="9">
    <location>
        <position position="869"/>
    </location>
</feature>
<dbReference type="Gene3D" id="3.30.450.20">
    <property type="entry name" value="PAS domain"/>
    <property type="match status" value="3"/>
</dbReference>
<dbReference type="InterPro" id="IPR013767">
    <property type="entry name" value="PAS_fold"/>
</dbReference>
<dbReference type="InterPro" id="IPR001789">
    <property type="entry name" value="Sig_transdc_resp-reg_receiver"/>
</dbReference>
<evidence type="ECO:0000256" key="7">
    <source>
        <dbReference type="ARBA" id="ARBA00022840"/>
    </source>
</evidence>
<dbReference type="InterPro" id="IPR004358">
    <property type="entry name" value="Sig_transdc_His_kin-like_C"/>
</dbReference>
<evidence type="ECO:0000256" key="5">
    <source>
        <dbReference type="ARBA" id="ARBA00022741"/>
    </source>
</evidence>
<keyword evidence="7" id="KW-0067">ATP-binding</keyword>
<evidence type="ECO:0000313" key="15">
    <source>
        <dbReference type="Proteomes" id="UP000620559"/>
    </source>
</evidence>
<dbReference type="InterPro" id="IPR035965">
    <property type="entry name" value="PAS-like_dom_sf"/>
</dbReference>
<keyword evidence="5" id="KW-0547">Nucleotide-binding</keyword>
<evidence type="ECO:0000256" key="3">
    <source>
        <dbReference type="ARBA" id="ARBA00022553"/>
    </source>
</evidence>
<keyword evidence="15" id="KW-1185">Reference proteome</keyword>
<dbReference type="Pfam" id="PF13188">
    <property type="entry name" value="PAS_8"/>
    <property type="match status" value="1"/>
</dbReference>
<feature type="domain" description="PAC" evidence="13">
    <location>
        <begin position="512"/>
        <end position="564"/>
    </location>
</feature>
<dbReference type="SUPFAM" id="SSF55874">
    <property type="entry name" value="ATPase domain of HSP90 chaperone/DNA topoisomerase II/histidine kinase"/>
    <property type="match status" value="1"/>
</dbReference>
<sequence>MDKKVFQNEALRLKALYEYKVLDTSPEQAFDDLVLLTKQVAGTPIALINFVDANRQWFKAKVGLSASEIPRNIGFGSLCVTLGETLIIADTLADERFATNPVVISEPYVRFYAGIPLVTPQGQVVGTLCAIDMVPRSINCEQIKSLEAISRLVIKQLEIRRSLNKLIDIKQEYEQAKIALDQSESIIKSFFDSAPMMMGIVEVQDDNILHLSGNNAAAKFLDLTPEEMQNRFVSDMGISRQLIEQWIDFYHQTERTQSSITFEYPYDTNDGRKWLKAKVSLIANSAEHQRFAYLVDDITQRKEAEEKLRWNETLLRSITSVSPLGFYVVEKRTGKILYANQSFYEIWGIEHLKKRVESGELKHKDIVAECCELTSQFPGFVKICQPDLIEKCICEDEILLPDGLTIRRFSRVIHNQDNQDFARLYMFENVTSRKHTEHQIREQAALLDIATDAIIMRDLSHKILLWNKSAEKVYGWTEEEAINQNAYELLKPEVFSSKCQDIYHEVLIHDSWQGELKKTSKSGKEIIVESRWTLVRDERQRPKSILTVDTDITQKKELEKQFLRAQRMESIGTLASGIAHDLNNVLSPILMSVQLLRNKSRNDKEISMLEIVENNAKRGANLVKQVLSFARGIEGDRTIIQVTELVREMKQIVEQTFPKSIVFNESIQQDLWHICGDNTQLHQVLMNLCLNARDAMPNGGKLTISAENIIIDDNYAKMHLDAKVGSYVVISVADTGIGVTPEFLDRIFEPFFTTKEFGKGTGLGLSTVIGIIKGHNGFINVSSAVGKGTKFEAYLPIAQSNAIQTTECLTTPVGNGELILVVDDEPSIRDITSTSLQQYNYQAMTANDGIEAVALYAQHKNQIRAAIVDMMMPNMDGTTTIKTLHRMNPTLRMIAVSGLPTSEQNINDKSSKYTAFLPKPYTARELLTALHSVLK</sequence>
<feature type="domain" description="PAS" evidence="12">
    <location>
        <begin position="439"/>
        <end position="493"/>
    </location>
</feature>
<dbReference type="InterPro" id="IPR029016">
    <property type="entry name" value="GAF-like_dom_sf"/>
</dbReference>
<evidence type="ECO:0000259" key="10">
    <source>
        <dbReference type="PROSITE" id="PS50109"/>
    </source>
</evidence>
<dbReference type="SMART" id="SM00091">
    <property type="entry name" value="PAS"/>
    <property type="match status" value="3"/>
</dbReference>
<dbReference type="PROSITE" id="PS50109">
    <property type="entry name" value="HIS_KIN"/>
    <property type="match status" value="1"/>
</dbReference>
<name>A0A8J7F886_9CYAN</name>
<dbReference type="Pfam" id="PF02518">
    <property type="entry name" value="HATPase_c"/>
    <property type="match status" value="1"/>
</dbReference>
<dbReference type="Gene3D" id="3.30.565.10">
    <property type="entry name" value="Histidine kinase-like ATPase, C-terminal domain"/>
    <property type="match status" value="1"/>
</dbReference>
<dbReference type="SUPFAM" id="SSF47384">
    <property type="entry name" value="Homodimeric domain of signal transducing histidine kinase"/>
    <property type="match status" value="1"/>
</dbReference>
<dbReference type="SUPFAM" id="SSF55785">
    <property type="entry name" value="PYP-like sensor domain (PAS domain)"/>
    <property type="match status" value="3"/>
</dbReference>
<dbReference type="GO" id="GO:0006355">
    <property type="term" value="P:regulation of DNA-templated transcription"/>
    <property type="evidence" value="ECO:0007669"/>
    <property type="project" value="InterPro"/>
</dbReference>
<dbReference type="RefSeq" id="WP_193924380.1">
    <property type="nucleotide sequence ID" value="NZ_JADEWL010000134.1"/>
</dbReference>
<dbReference type="CDD" id="cd00130">
    <property type="entry name" value="PAS"/>
    <property type="match status" value="2"/>
</dbReference>
<evidence type="ECO:0000256" key="1">
    <source>
        <dbReference type="ARBA" id="ARBA00000085"/>
    </source>
</evidence>
<dbReference type="GO" id="GO:0000155">
    <property type="term" value="F:phosphorelay sensor kinase activity"/>
    <property type="evidence" value="ECO:0007669"/>
    <property type="project" value="InterPro"/>
</dbReference>
<evidence type="ECO:0000256" key="6">
    <source>
        <dbReference type="ARBA" id="ARBA00022777"/>
    </source>
</evidence>
<comment type="caution">
    <text evidence="14">The sequence shown here is derived from an EMBL/GenBank/DDBJ whole genome shotgun (WGS) entry which is preliminary data.</text>
</comment>
<dbReference type="InterPro" id="IPR001610">
    <property type="entry name" value="PAC"/>
</dbReference>
<dbReference type="InterPro" id="IPR000014">
    <property type="entry name" value="PAS"/>
</dbReference>
<dbReference type="PROSITE" id="PS50112">
    <property type="entry name" value="PAS"/>
    <property type="match status" value="1"/>
</dbReference>
<dbReference type="InterPro" id="IPR036097">
    <property type="entry name" value="HisK_dim/P_sf"/>
</dbReference>
<comment type="catalytic activity">
    <reaction evidence="1">
        <text>ATP + protein L-histidine = ADP + protein N-phospho-L-histidine.</text>
        <dbReference type="EC" id="2.7.13.3"/>
    </reaction>
</comment>
<dbReference type="CDD" id="cd00156">
    <property type="entry name" value="REC"/>
    <property type="match status" value="1"/>
</dbReference>
<dbReference type="Gene3D" id="3.40.50.2300">
    <property type="match status" value="1"/>
</dbReference>
<dbReference type="Proteomes" id="UP000620559">
    <property type="component" value="Unassembled WGS sequence"/>
</dbReference>
<dbReference type="Pfam" id="PF00072">
    <property type="entry name" value="Response_reg"/>
    <property type="match status" value="1"/>
</dbReference>
<keyword evidence="8" id="KW-0902">Two-component regulatory system</keyword>
<evidence type="ECO:0000256" key="2">
    <source>
        <dbReference type="ARBA" id="ARBA00012438"/>
    </source>
</evidence>
<dbReference type="InterPro" id="IPR003018">
    <property type="entry name" value="GAF"/>
</dbReference>
<dbReference type="InterPro" id="IPR003661">
    <property type="entry name" value="HisK_dim/P_dom"/>
</dbReference>
<evidence type="ECO:0000256" key="9">
    <source>
        <dbReference type="PROSITE-ProRule" id="PRU00169"/>
    </source>
</evidence>
<dbReference type="SMART" id="SM00065">
    <property type="entry name" value="GAF"/>
    <property type="match status" value="1"/>
</dbReference>
<dbReference type="Gene3D" id="3.30.450.40">
    <property type="match status" value="1"/>
</dbReference>
<protein>
    <recommendedName>
        <fullName evidence="2">histidine kinase</fullName>
        <ecNumber evidence="2">2.7.13.3</ecNumber>
    </recommendedName>
</protein>
<dbReference type="EC" id="2.7.13.3" evidence="2"/>
<dbReference type="SMART" id="SM00387">
    <property type="entry name" value="HATPase_c"/>
    <property type="match status" value="1"/>
</dbReference>
<dbReference type="SMART" id="SM00388">
    <property type="entry name" value="HisKA"/>
    <property type="match status" value="1"/>
</dbReference>
<reference evidence="14" key="1">
    <citation type="submission" date="2020-10" db="EMBL/GenBank/DDBJ databases">
        <authorList>
            <person name="Castelo-Branco R."/>
            <person name="Eusebio N."/>
            <person name="Adriana R."/>
            <person name="Vieira A."/>
            <person name="Brugerolle De Fraissinette N."/>
            <person name="Rezende De Castro R."/>
            <person name="Schneider M.P."/>
            <person name="Vasconcelos V."/>
            <person name="Leao P.N."/>
        </authorList>
    </citation>
    <scope>NUCLEOTIDE SEQUENCE</scope>
    <source>
        <strain evidence="14">LEGE 06105</strain>
    </source>
</reference>
<dbReference type="SMART" id="SM00086">
    <property type="entry name" value="PAC"/>
    <property type="match status" value="2"/>
</dbReference>
<dbReference type="PANTHER" id="PTHR43065">
    <property type="entry name" value="SENSOR HISTIDINE KINASE"/>
    <property type="match status" value="1"/>
</dbReference>
<dbReference type="PRINTS" id="PR00344">
    <property type="entry name" value="BCTRLSENSOR"/>
</dbReference>
<dbReference type="Pfam" id="PF00989">
    <property type="entry name" value="PAS"/>
    <property type="match status" value="1"/>
</dbReference>
<dbReference type="GO" id="GO:0005524">
    <property type="term" value="F:ATP binding"/>
    <property type="evidence" value="ECO:0007669"/>
    <property type="project" value="UniProtKB-KW"/>
</dbReference>
<evidence type="ECO:0000259" key="13">
    <source>
        <dbReference type="PROSITE" id="PS50113"/>
    </source>
</evidence>
<feature type="domain" description="Histidine kinase" evidence="10">
    <location>
        <begin position="577"/>
        <end position="799"/>
    </location>
</feature>
<dbReference type="InterPro" id="IPR003594">
    <property type="entry name" value="HATPase_dom"/>
</dbReference>
<gene>
    <name evidence="14" type="ORF">IQ247_25805</name>
</gene>
<keyword evidence="3 9" id="KW-0597">Phosphoprotein</keyword>
<evidence type="ECO:0000256" key="4">
    <source>
        <dbReference type="ARBA" id="ARBA00022679"/>
    </source>
</evidence>
<dbReference type="InterPro" id="IPR036890">
    <property type="entry name" value="HATPase_C_sf"/>
</dbReference>
<dbReference type="SMART" id="SM00448">
    <property type="entry name" value="REC"/>
    <property type="match status" value="1"/>
</dbReference>
<dbReference type="InterPro" id="IPR005467">
    <property type="entry name" value="His_kinase_dom"/>
</dbReference>
<evidence type="ECO:0000259" key="12">
    <source>
        <dbReference type="PROSITE" id="PS50112"/>
    </source>
</evidence>